<dbReference type="Proteomes" id="UP000316096">
    <property type="component" value="Unassembled WGS sequence"/>
</dbReference>
<evidence type="ECO:0000256" key="2">
    <source>
        <dbReference type="ARBA" id="ARBA00022630"/>
    </source>
</evidence>
<dbReference type="PANTHER" id="PTHR43014:SF2">
    <property type="entry name" value="MERCURIC REDUCTASE"/>
    <property type="match status" value="1"/>
</dbReference>
<protein>
    <submittedName>
        <fullName evidence="8">Pyruvate/2-oxoglutarate dehydrogenase complex dihydrolipoamide dehydrogenase (E3) component</fullName>
    </submittedName>
</protein>
<evidence type="ECO:0000313" key="8">
    <source>
        <dbReference type="EMBL" id="TQL97300.1"/>
    </source>
</evidence>
<feature type="binding site" evidence="4">
    <location>
        <position position="116"/>
    </location>
    <ligand>
        <name>FAD</name>
        <dbReference type="ChEBI" id="CHEBI:57692"/>
    </ligand>
</feature>
<feature type="binding site" evidence="4">
    <location>
        <position position="201"/>
    </location>
    <ligand>
        <name>NAD(+)</name>
        <dbReference type="ChEBI" id="CHEBI:57540"/>
    </ligand>
</feature>
<organism evidence="8 9">
    <name type="scientific">Actinoallomurus bryophytorum</name>
    <dbReference type="NCBI Taxonomy" id="1490222"/>
    <lineage>
        <taxon>Bacteria</taxon>
        <taxon>Bacillati</taxon>
        <taxon>Actinomycetota</taxon>
        <taxon>Actinomycetes</taxon>
        <taxon>Streptosporangiales</taxon>
        <taxon>Thermomonosporaceae</taxon>
        <taxon>Actinoallomurus</taxon>
    </lineage>
</organism>
<feature type="binding site" evidence="4">
    <location>
        <position position="299"/>
    </location>
    <ligand>
        <name>FAD</name>
        <dbReference type="ChEBI" id="CHEBI:57692"/>
    </ligand>
</feature>
<dbReference type="InterPro" id="IPR001100">
    <property type="entry name" value="Pyr_nuc-diS_OxRdtase"/>
</dbReference>
<comment type="cofactor">
    <cofactor evidence="4">
        <name>FAD</name>
        <dbReference type="ChEBI" id="CHEBI:57692"/>
    </cofactor>
    <text evidence="4">Binds 1 FAD per subunit.</text>
</comment>
<dbReference type="OrthoDB" id="9800167at2"/>
<feature type="domain" description="Pyridine nucleotide-disulphide oxidoreductase dimerisation" evidence="6">
    <location>
        <begin position="335"/>
        <end position="438"/>
    </location>
</feature>
<keyword evidence="9" id="KW-1185">Reference proteome</keyword>
<name>A0A543CJT3_9ACTN</name>
<feature type="disulfide bond" description="Redox-active" evidence="5">
    <location>
        <begin position="44"/>
        <end position="49"/>
    </location>
</feature>
<keyword evidence="2" id="KW-0285">Flavoprotein</keyword>
<dbReference type="PIRSF" id="PIRSF000350">
    <property type="entry name" value="Mercury_reductase_MerA"/>
    <property type="match status" value="1"/>
</dbReference>
<evidence type="ECO:0000259" key="6">
    <source>
        <dbReference type="Pfam" id="PF02852"/>
    </source>
</evidence>
<dbReference type="PRINTS" id="PR00368">
    <property type="entry name" value="FADPNR"/>
</dbReference>
<comment type="caution">
    <text evidence="8">The sequence shown here is derived from an EMBL/GenBank/DDBJ whole genome shotgun (WGS) entry which is preliminary data.</text>
</comment>
<reference evidence="8 9" key="1">
    <citation type="submission" date="2019-06" db="EMBL/GenBank/DDBJ databases">
        <title>Sequencing the genomes of 1000 actinobacteria strains.</title>
        <authorList>
            <person name="Klenk H.-P."/>
        </authorList>
    </citation>
    <scope>NUCLEOTIDE SEQUENCE [LARGE SCALE GENOMIC DNA]</scope>
    <source>
        <strain evidence="8 9">DSM 102200</strain>
    </source>
</reference>
<dbReference type="AlphaFoldDB" id="A0A543CJT3"/>
<evidence type="ECO:0000256" key="1">
    <source>
        <dbReference type="ARBA" id="ARBA00007532"/>
    </source>
</evidence>
<feature type="binding site" evidence="4">
    <location>
        <position position="53"/>
    </location>
    <ligand>
        <name>FAD</name>
        <dbReference type="ChEBI" id="CHEBI:57692"/>
    </ligand>
</feature>
<dbReference type="GO" id="GO:0050660">
    <property type="term" value="F:flavin adenine dinucleotide binding"/>
    <property type="evidence" value="ECO:0007669"/>
    <property type="project" value="TreeGrafter"/>
</dbReference>
<evidence type="ECO:0000256" key="5">
    <source>
        <dbReference type="PIRSR" id="PIRSR000350-4"/>
    </source>
</evidence>
<evidence type="ECO:0000256" key="3">
    <source>
        <dbReference type="ARBA" id="ARBA00022827"/>
    </source>
</evidence>
<gene>
    <name evidence="8" type="ORF">FB559_2879</name>
</gene>
<dbReference type="InterPro" id="IPR023753">
    <property type="entry name" value="FAD/NAD-binding_dom"/>
</dbReference>
<evidence type="ECO:0000313" key="9">
    <source>
        <dbReference type="Proteomes" id="UP000316096"/>
    </source>
</evidence>
<dbReference type="SUPFAM" id="SSF55424">
    <property type="entry name" value="FAD/NAD-linked reductases, dimerisation (C-terminal) domain"/>
    <property type="match status" value="1"/>
</dbReference>
<feature type="binding site" evidence="4">
    <location>
        <begin position="178"/>
        <end position="185"/>
    </location>
    <ligand>
        <name>NAD(+)</name>
        <dbReference type="ChEBI" id="CHEBI:57540"/>
    </ligand>
</feature>
<keyword evidence="4" id="KW-0547">Nucleotide-binding</keyword>
<keyword evidence="4" id="KW-0520">NAD</keyword>
<keyword evidence="3 4" id="KW-0274">FAD</keyword>
<dbReference type="InterPro" id="IPR004099">
    <property type="entry name" value="Pyr_nucl-diS_OxRdtase_dimer"/>
</dbReference>
<dbReference type="Gene3D" id="3.50.50.60">
    <property type="entry name" value="FAD/NAD(P)-binding domain"/>
    <property type="match status" value="2"/>
</dbReference>
<evidence type="ECO:0000259" key="7">
    <source>
        <dbReference type="Pfam" id="PF07992"/>
    </source>
</evidence>
<accession>A0A543CJT3</accession>
<comment type="similarity">
    <text evidence="1">Belongs to the class-I pyridine nucleotide-disulfide oxidoreductase family.</text>
</comment>
<keyword evidence="8" id="KW-0670">Pyruvate</keyword>
<feature type="domain" description="FAD/NAD(P)-binding" evidence="7">
    <location>
        <begin position="8"/>
        <end position="314"/>
    </location>
</feature>
<dbReference type="PANTHER" id="PTHR43014">
    <property type="entry name" value="MERCURIC REDUCTASE"/>
    <property type="match status" value="1"/>
</dbReference>
<dbReference type="InterPro" id="IPR016156">
    <property type="entry name" value="FAD/NAD-linked_Rdtase_dimer_sf"/>
</dbReference>
<dbReference type="Pfam" id="PF07992">
    <property type="entry name" value="Pyr_redox_2"/>
    <property type="match status" value="1"/>
</dbReference>
<dbReference type="Pfam" id="PF02852">
    <property type="entry name" value="Pyr_redox_dim"/>
    <property type="match status" value="1"/>
</dbReference>
<dbReference type="SUPFAM" id="SSF51905">
    <property type="entry name" value="FAD/NAD(P)-binding domain"/>
    <property type="match status" value="1"/>
</dbReference>
<sequence length="441" mass="46671">MIGLMDVDVVVIGMGPGGEEVAGSLAAAGLNVVGVENRLVGGECPYWGCIPSKAMVRAADALAEGRRIPSLAGEATIEPSWAPVAERVKEVTAGWDDQGAVDRFTAKGGHLVRGKGRITGPREVTVGDEVYRAARAVVIGTGTAPAIPPIDGLEGTPYWTNREAIEAKELPESMIVLGGGAVGVELAQVFARFGTQVTIVESAPRLLHQEEPESSELLRTTFEAEGIKVICGTRAKTVRYEDGFVVNDEYRAERLLVAIGRHTNLGDLGLGTVGLDDDARFVEVDDRLRAGDGLWAVGDVTGKGAFTHVAVYQARIAARDILGEDGPPADYSALPRVTFTDPEIGAVGLTEQQAREQGLDVRVYSVDIANVTRGWIHRAKGFVKLIESDGRLVGGTSAGPMGGEILGALSVAVHGQVPVERLRHMIYAFPTFHRALDAALA</sequence>
<proteinExistence type="inferred from homology"/>
<evidence type="ECO:0000256" key="4">
    <source>
        <dbReference type="PIRSR" id="PIRSR000350-3"/>
    </source>
</evidence>
<dbReference type="GO" id="GO:0003955">
    <property type="term" value="F:NAD(P)H dehydrogenase (quinone) activity"/>
    <property type="evidence" value="ECO:0007669"/>
    <property type="project" value="TreeGrafter"/>
</dbReference>
<dbReference type="InterPro" id="IPR036188">
    <property type="entry name" value="FAD/NAD-bd_sf"/>
</dbReference>
<dbReference type="PRINTS" id="PR00411">
    <property type="entry name" value="PNDRDTASEI"/>
</dbReference>
<dbReference type="Gene3D" id="3.30.390.30">
    <property type="match status" value="1"/>
</dbReference>
<feature type="binding site" evidence="4">
    <location>
        <position position="260"/>
    </location>
    <ligand>
        <name>NAD(+)</name>
        <dbReference type="ChEBI" id="CHEBI:57540"/>
    </ligand>
</feature>
<dbReference type="EMBL" id="VFOZ01000001">
    <property type="protein sequence ID" value="TQL97300.1"/>
    <property type="molecule type" value="Genomic_DNA"/>
</dbReference>